<dbReference type="NCBIfam" id="NF004363">
    <property type="entry name" value="PRK05738.2-4"/>
    <property type="match status" value="1"/>
</dbReference>
<keyword evidence="5 6" id="KW-0687">Ribonucleoprotein</keyword>
<protein>
    <recommendedName>
        <fullName evidence="6">Large ribosomal subunit protein uL23</fullName>
    </recommendedName>
</protein>
<dbReference type="InterPro" id="IPR013025">
    <property type="entry name" value="Ribosomal_uL23-like"/>
</dbReference>
<keyword evidence="4 6" id="KW-0689">Ribosomal protein</keyword>
<dbReference type="Pfam" id="PF00276">
    <property type="entry name" value="Ribosomal_L23"/>
    <property type="match status" value="1"/>
</dbReference>
<dbReference type="SUPFAM" id="SSF54189">
    <property type="entry name" value="Ribosomal proteins S24e, L23 and L15e"/>
    <property type="match status" value="1"/>
</dbReference>
<dbReference type="InterPro" id="IPR012677">
    <property type="entry name" value="Nucleotide-bd_a/b_plait_sf"/>
</dbReference>
<evidence type="ECO:0000313" key="8">
    <source>
        <dbReference type="EMBL" id="OGF61676.1"/>
    </source>
</evidence>
<dbReference type="GO" id="GO:0019843">
    <property type="term" value="F:rRNA binding"/>
    <property type="evidence" value="ECO:0007669"/>
    <property type="project" value="UniProtKB-UniRule"/>
</dbReference>
<dbReference type="AlphaFoldDB" id="A0A1F5VE28"/>
<proteinExistence type="inferred from homology"/>
<evidence type="ECO:0000313" key="9">
    <source>
        <dbReference type="Proteomes" id="UP000178943"/>
    </source>
</evidence>
<dbReference type="STRING" id="1817863.A2Y62_03125"/>
<dbReference type="FunFam" id="3.30.70.330:FF:000001">
    <property type="entry name" value="50S ribosomal protein L23"/>
    <property type="match status" value="1"/>
</dbReference>
<evidence type="ECO:0000256" key="1">
    <source>
        <dbReference type="ARBA" id="ARBA00006700"/>
    </source>
</evidence>
<dbReference type="InterPro" id="IPR012678">
    <property type="entry name" value="Ribosomal_uL23/eL15/eS24_sf"/>
</dbReference>
<accession>A0A1F5VE28</accession>
<evidence type="ECO:0000256" key="5">
    <source>
        <dbReference type="ARBA" id="ARBA00023274"/>
    </source>
</evidence>
<evidence type="ECO:0000256" key="3">
    <source>
        <dbReference type="ARBA" id="ARBA00022884"/>
    </source>
</evidence>
<dbReference type="GO" id="GO:1990904">
    <property type="term" value="C:ribonucleoprotein complex"/>
    <property type="evidence" value="ECO:0007669"/>
    <property type="project" value="UniProtKB-KW"/>
</dbReference>
<dbReference type="InterPro" id="IPR001014">
    <property type="entry name" value="Ribosomal_uL23_CS"/>
</dbReference>
<evidence type="ECO:0000256" key="4">
    <source>
        <dbReference type="ARBA" id="ARBA00022980"/>
    </source>
</evidence>
<dbReference type="GO" id="GO:0003735">
    <property type="term" value="F:structural constituent of ribosome"/>
    <property type="evidence" value="ECO:0007669"/>
    <property type="project" value="InterPro"/>
</dbReference>
<keyword evidence="2 6" id="KW-0699">rRNA-binding</keyword>
<keyword evidence="3 6" id="KW-0694">RNA-binding</keyword>
<evidence type="ECO:0000256" key="7">
    <source>
        <dbReference type="RuleBase" id="RU003934"/>
    </source>
</evidence>
<dbReference type="PANTHER" id="PTHR11620">
    <property type="entry name" value="60S RIBOSOMAL PROTEIN L23A"/>
    <property type="match status" value="1"/>
</dbReference>
<dbReference type="GO" id="GO:0006412">
    <property type="term" value="P:translation"/>
    <property type="evidence" value="ECO:0007669"/>
    <property type="project" value="UniProtKB-UniRule"/>
</dbReference>
<dbReference type="PROSITE" id="PS00050">
    <property type="entry name" value="RIBOSOMAL_L23"/>
    <property type="match status" value="1"/>
</dbReference>
<evidence type="ECO:0000256" key="2">
    <source>
        <dbReference type="ARBA" id="ARBA00022730"/>
    </source>
</evidence>
<dbReference type="Proteomes" id="UP000178943">
    <property type="component" value="Unassembled WGS sequence"/>
</dbReference>
<dbReference type="EMBL" id="MFGW01000189">
    <property type="protein sequence ID" value="OGF61676.1"/>
    <property type="molecule type" value="Genomic_DNA"/>
</dbReference>
<name>A0A1F5VE28_9BACT</name>
<comment type="caution">
    <text evidence="8">The sequence shown here is derived from an EMBL/GenBank/DDBJ whole genome shotgun (WGS) entry which is preliminary data.</text>
</comment>
<dbReference type="Gene3D" id="3.30.70.330">
    <property type="match status" value="1"/>
</dbReference>
<comment type="similarity">
    <text evidence="1 6 7">Belongs to the universal ribosomal protein uL23 family.</text>
</comment>
<comment type="subunit">
    <text evidence="6">Part of the 50S ribosomal subunit. Contacts protein L29, and trigger factor when it is bound to the ribosome.</text>
</comment>
<dbReference type="GO" id="GO:0005840">
    <property type="term" value="C:ribosome"/>
    <property type="evidence" value="ECO:0007669"/>
    <property type="project" value="UniProtKB-KW"/>
</dbReference>
<gene>
    <name evidence="6" type="primary">rplW</name>
    <name evidence="8" type="ORF">A2Y62_03125</name>
</gene>
<sequence length="96" mass="11121">MREPYSILLKPILTEKALQLQEERIYCFSVDRKANKLEVKNAVEKIFGVKVEVVKIINIAGKKRSRYRREGFTSSWKKAYVKLKEGEKALDFTVGA</sequence>
<organism evidence="8 9">
    <name type="scientific">Candidatus Fischerbacteria bacterium RBG_13_37_8</name>
    <dbReference type="NCBI Taxonomy" id="1817863"/>
    <lineage>
        <taxon>Bacteria</taxon>
        <taxon>Candidatus Fischeribacteriota</taxon>
    </lineage>
</organism>
<reference evidence="8 9" key="1">
    <citation type="journal article" date="2016" name="Nat. Commun.">
        <title>Thousands of microbial genomes shed light on interconnected biogeochemical processes in an aquifer system.</title>
        <authorList>
            <person name="Anantharaman K."/>
            <person name="Brown C.T."/>
            <person name="Hug L.A."/>
            <person name="Sharon I."/>
            <person name="Castelle C.J."/>
            <person name="Probst A.J."/>
            <person name="Thomas B.C."/>
            <person name="Singh A."/>
            <person name="Wilkins M.J."/>
            <person name="Karaoz U."/>
            <person name="Brodie E.L."/>
            <person name="Williams K.H."/>
            <person name="Hubbard S.S."/>
            <person name="Banfield J.F."/>
        </authorList>
    </citation>
    <scope>NUCLEOTIDE SEQUENCE [LARGE SCALE GENOMIC DNA]</scope>
</reference>
<dbReference type="HAMAP" id="MF_01369_B">
    <property type="entry name" value="Ribosomal_uL23_B"/>
    <property type="match status" value="1"/>
</dbReference>
<comment type="function">
    <text evidence="6">One of the early assembly proteins it binds 23S rRNA. One of the proteins that surrounds the polypeptide exit tunnel on the outside of the ribosome. Forms the main docking site for trigger factor binding to the ribosome.</text>
</comment>
<evidence type="ECO:0000256" key="6">
    <source>
        <dbReference type="HAMAP-Rule" id="MF_01369"/>
    </source>
</evidence>